<dbReference type="Proteomes" id="UP001597511">
    <property type="component" value="Unassembled WGS sequence"/>
</dbReference>
<dbReference type="InterPro" id="IPR035198">
    <property type="entry name" value="SU10_MCP"/>
</dbReference>
<protein>
    <recommendedName>
        <fullName evidence="3">Capsid protein</fullName>
    </recommendedName>
</protein>
<dbReference type="EMBL" id="JBHUOZ010000003">
    <property type="protein sequence ID" value="MFD2922041.1"/>
    <property type="molecule type" value="Genomic_DNA"/>
</dbReference>
<name>A0ABW6AD96_9BACT</name>
<accession>A0ABW6AD96</accession>
<comment type="caution">
    <text evidence="1">The sequence shown here is derived from an EMBL/GenBank/DDBJ whole genome shotgun (WGS) entry which is preliminary data.</text>
</comment>
<evidence type="ECO:0000313" key="1">
    <source>
        <dbReference type="EMBL" id="MFD2922041.1"/>
    </source>
</evidence>
<reference evidence="2" key="1">
    <citation type="journal article" date="2019" name="Int. J. Syst. Evol. Microbiol.">
        <title>The Global Catalogue of Microorganisms (GCM) 10K type strain sequencing project: providing services to taxonomists for standard genome sequencing and annotation.</title>
        <authorList>
            <consortium name="The Broad Institute Genomics Platform"/>
            <consortium name="The Broad Institute Genome Sequencing Center for Infectious Disease"/>
            <person name="Wu L."/>
            <person name="Ma J."/>
        </authorList>
    </citation>
    <scope>NUCLEOTIDE SEQUENCE [LARGE SCALE GENOMIC DNA]</scope>
    <source>
        <strain evidence="2">KCTC 23299</strain>
    </source>
</reference>
<evidence type="ECO:0000313" key="2">
    <source>
        <dbReference type="Proteomes" id="UP001597511"/>
    </source>
</evidence>
<proteinExistence type="predicted"/>
<gene>
    <name evidence="1" type="ORF">ACFS6H_20135</name>
</gene>
<dbReference type="RefSeq" id="WP_386103362.1">
    <property type="nucleotide sequence ID" value="NZ_JBHUOZ010000003.1"/>
</dbReference>
<keyword evidence="2" id="KW-1185">Reference proteome</keyword>
<evidence type="ECO:0008006" key="3">
    <source>
        <dbReference type="Google" id="ProtNLM"/>
    </source>
</evidence>
<sequence>MPITSTKKQYISAIDSLDQREIYPKILDAENNVGLTDILNVVGRYKPTKASFYKSYTNTPLWQTAVVDSVTSGSGTSQVVIVLTAGTSANRRVQDIVKFPNGKDGYVTVVSMNAGVATCTIRSVDGTNLTVAATNALKFYSNAVGEQSKSRDSLFYGLTVYKNIIQIFKETHAESDIAKITKVEVPGSGYWGWKEVAEKWIKVKGEVNASLLGGVVSASEFVTPTGAIPDPVNSGTVQTTRGLDQYTSQYGVNEQVNTLGTCLLADWNDLTDAMLAKKTPYKHMAYGSTKALRPAFDTFKGLGSSDVTKGLLSLDGKTLDLTVDTFRKDGFEFNFAVLPLLNQPDLLGGTDIAKSIYFIPEGQVKTLGDDGNTAGSAPIAQIRYLPVPKVGNNRGNDVWAEIHDGAISPVNPNGDEMVARFSIQTYQGLEVLAPTFLSKMKTIA</sequence>
<organism evidence="1 2">
    <name type="scientific">Terrimonas rubra</name>
    <dbReference type="NCBI Taxonomy" id="1035890"/>
    <lineage>
        <taxon>Bacteria</taxon>
        <taxon>Pseudomonadati</taxon>
        <taxon>Bacteroidota</taxon>
        <taxon>Chitinophagia</taxon>
        <taxon>Chitinophagales</taxon>
        <taxon>Chitinophagaceae</taxon>
        <taxon>Terrimonas</taxon>
    </lineage>
</organism>
<dbReference type="Pfam" id="PF17236">
    <property type="entry name" value="SU10_MCP"/>
    <property type="match status" value="1"/>
</dbReference>